<evidence type="ECO:0000256" key="1">
    <source>
        <dbReference type="SAM" id="Phobius"/>
    </source>
</evidence>
<dbReference type="Proteomes" id="UP000002875">
    <property type="component" value="Chromosome"/>
</dbReference>
<accession>A0ABM5N4Y0</accession>
<keyword evidence="1" id="KW-1133">Transmembrane helix</keyword>
<organism evidence="2 3">
    <name type="scientific">Emticicia oligotrophica (strain DSM 17448 / CIP 109782 / MTCC 6937 / GPTSA100-15)</name>
    <dbReference type="NCBI Taxonomy" id="929562"/>
    <lineage>
        <taxon>Bacteria</taxon>
        <taxon>Pseudomonadati</taxon>
        <taxon>Bacteroidota</taxon>
        <taxon>Cytophagia</taxon>
        <taxon>Cytophagales</taxon>
        <taxon>Leadbetterellaceae</taxon>
        <taxon>Emticicia</taxon>
    </lineage>
</organism>
<evidence type="ECO:0008006" key="4">
    <source>
        <dbReference type="Google" id="ProtNLM"/>
    </source>
</evidence>
<dbReference type="RefSeq" id="WP_015030250.1">
    <property type="nucleotide sequence ID" value="NC_018748.1"/>
</dbReference>
<dbReference type="PROSITE" id="PS51257">
    <property type="entry name" value="PROKAR_LIPOPROTEIN"/>
    <property type="match status" value="1"/>
</dbReference>
<evidence type="ECO:0000313" key="2">
    <source>
        <dbReference type="EMBL" id="AFK04561.1"/>
    </source>
</evidence>
<keyword evidence="3" id="KW-1185">Reference proteome</keyword>
<gene>
    <name evidence="2" type="ordered locus">Emtol_3432</name>
</gene>
<reference evidence="2 3" key="1">
    <citation type="submission" date="2011-07" db="EMBL/GenBank/DDBJ databases">
        <title>The complete genome of chromosome of Emticicia oligotrophica DSM 17448.</title>
        <authorList>
            <consortium name="US DOE Joint Genome Institute (JGI-PGF)"/>
            <person name="Lucas S."/>
            <person name="Han J."/>
            <person name="Lapidus A."/>
            <person name="Bruce D."/>
            <person name="Goodwin L."/>
            <person name="Pitluck S."/>
            <person name="Peters L."/>
            <person name="Kyrpides N."/>
            <person name="Mavromatis K."/>
            <person name="Ivanova N."/>
            <person name="Ovchinnikova G."/>
            <person name="Teshima H."/>
            <person name="Detter J.C."/>
            <person name="Tapia R."/>
            <person name="Han C."/>
            <person name="Land M."/>
            <person name="Hauser L."/>
            <person name="Markowitz V."/>
            <person name="Cheng J.-F."/>
            <person name="Hugenholtz P."/>
            <person name="Woyke T."/>
            <person name="Wu D."/>
            <person name="Tindall B."/>
            <person name="Pomrenke H."/>
            <person name="Brambilla E."/>
            <person name="Klenk H.-P."/>
            <person name="Eisen J.A."/>
        </authorList>
    </citation>
    <scope>NUCLEOTIDE SEQUENCE [LARGE SCALE GENOMIC DNA]</scope>
    <source>
        <strain evidence="2 3">DSM 17448</strain>
    </source>
</reference>
<proteinExistence type="predicted"/>
<keyword evidence="1" id="KW-0472">Membrane</keyword>
<protein>
    <recommendedName>
        <fullName evidence="4">Lipoprotein</fullName>
    </recommendedName>
</protein>
<sequence>MKKLSIIIFLFLIISSCKKEFAHFQKSNYSTNDYSIKPIISQPELLVSNEMESISSRNFTKETVIENPQIPFIKEEINKNRVKNVKYRSKVLIVKPSFDSKKYSQNSTFKSLKAKPVPLNSAIYTGFIFLAIAISLSLLSLQTLSILFGIASIFMLYIGFKRYFRRRKWREIFR</sequence>
<dbReference type="EMBL" id="CP002961">
    <property type="protein sequence ID" value="AFK04561.1"/>
    <property type="molecule type" value="Genomic_DNA"/>
</dbReference>
<keyword evidence="1" id="KW-0812">Transmembrane</keyword>
<evidence type="ECO:0000313" key="3">
    <source>
        <dbReference type="Proteomes" id="UP000002875"/>
    </source>
</evidence>
<feature type="transmembrane region" description="Helical" evidence="1">
    <location>
        <begin position="127"/>
        <end position="160"/>
    </location>
</feature>
<name>A0ABM5N4Y0_EMTOG</name>